<evidence type="ECO:0000313" key="1">
    <source>
        <dbReference type="EMBL" id="GIY29889.1"/>
    </source>
</evidence>
<keyword evidence="2" id="KW-1185">Reference proteome</keyword>
<comment type="caution">
    <text evidence="1">The sequence shown here is derived from an EMBL/GenBank/DDBJ whole genome shotgun (WGS) entry which is preliminary data.</text>
</comment>
<dbReference type="AlphaFoldDB" id="A0AAV4SA94"/>
<gene>
    <name evidence="1" type="ORF">CDAR_512751</name>
</gene>
<accession>A0AAV4SA94</accession>
<reference evidence="1 2" key="1">
    <citation type="submission" date="2021-06" db="EMBL/GenBank/DDBJ databases">
        <title>Caerostris darwini draft genome.</title>
        <authorList>
            <person name="Kono N."/>
            <person name="Arakawa K."/>
        </authorList>
    </citation>
    <scope>NUCLEOTIDE SEQUENCE [LARGE SCALE GENOMIC DNA]</scope>
</reference>
<organism evidence="1 2">
    <name type="scientific">Caerostris darwini</name>
    <dbReference type="NCBI Taxonomy" id="1538125"/>
    <lineage>
        <taxon>Eukaryota</taxon>
        <taxon>Metazoa</taxon>
        <taxon>Ecdysozoa</taxon>
        <taxon>Arthropoda</taxon>
        <taxon>Chelicerata</taxon>
        <taxon>Arachnida</taxon>
        <taxon>Araneae</taxon>
        <taxon>Araneomorphae</taxon>
        <taxon>Entelegynae</taxon>
        <taxon>Araneoidea</taxon>
        <taxon>Araneidae</taxon>
        <taxon>Caerostris</taxon>
    </lineage>
</organism>
<sequence length="128" mass="14268">MYIRFQDFFSTPSFSNTFEISVGGDSKNKRSTGESRKKRVLKCGAGFASSMPTARCPSTPCAQSEVGGEGYGNAILISISSHYRSASIALRDERNTLQGRREYESTPFSSTRNVSVSKRYKYIEFNFS</sequence>
<name>A0AAV4SA94_9ARAC</name>
<protein>
    <submittedName>
        <fullName evidence="1">Uncharacterized protein</fullName>
    </submittedName>
</protein>
<evidence type="ECO:0000313" key="2">
    <source>
        <dbReference type="Proteomes" id="UP001054837"/>
    </source>
</evidence>
<proteinExistence type="predicted"/>
<dbReference type="EMBL" id="BPLQ01007408">
    <property type="protein sequence ID" value="GIY29889.1"/>
    <property type="molecule type" value="Genomic_DNA"/>
</dbReference>
<dbReference type="Proteomes" id="UP001054837">
    <property type="component" value="Unassembled WGS sequence"/>
</dbReference>